<comment type="similarity">
    <text evidence="1 4">Belongs to the glycerate kinase type-1 family.</text>
</comment>
<gene>
    <name evidence="5" type="ORF">G0Q07_12175</name>
</gene>
<evidence type="ECO:0000256" key="3">
    <source>
        <dbReference type="ARBA" id="ARBA00022777"/>
    </source>
</evidence>
<dbReference type="GO" id="GO:0031388">
    <property type="term" value="P:organic acid phosphorylation"/>
    <property type="evidence" value="ECO:0007669"/>
    <property type="project" value="UniProtKB-UniRule"/>
</dbReference>
<dbReference type="PANTHER" id="PTHR21599">
    <property type="entry name" value="GLYCERATE KINASE"/>
    <property type="match status" value="1"/>
</dbReference>
<dbReference type="InterPro" id="IPR036129">
    <property type="entry name" value="Glycerate_kinase_sf"/>
</dbReference>
<accession>A0A6C0RH59</accession>
<sequence>MKKIVIAPDKFKGSLTGIEFCNAVERGIKKHFKNVTIVKLPLADGGDGTVDALQFYIGGELISLEVNDPLMQPIHANYLYAEKEKLAFIEMAEASGIRLLKNEELNPLETSTFGTGELILDAIKRGAKHILLGIGGSSTNDAGMGMARALGFRFFDNENKELKGQGKDLNQLSTINTNLANSELKNIKFEVACDVDNPLFGPNGAAHIYAPQKGASTRMVEELDAGLRNFNDKVEKQFGKNLQNIAGAGAAGGLGAGCVLFLNAHLKSGTELIKSIADFHEQVKNADWIITGEGKLDAQTFSGKVIKGVLDSRTNQKLAVFCGVSELSEQQGKAHQIDFLAEIMQQAIDVDDSIKNAEKYLENAAAQFARHIKSAK</sequence>
<dbReference type="Gene3D" id="3.90.1510.10">
    <property type="entry name" value="Glycerate kinase, domain 2"/>
    <property type="match status" value="1"/>
</dbReference>
<protein>
    <submittedName>
        <fullName evidence="5">Glycerate kinase</fullName>
    </submittedName>
</protein>
<name>A0A6C0RH59_9BACT</name>
<dbReference type="RefSeq" id="WP_163346340.1">
    <property type="nucleotide sequence ID" value="NZ_CP048409.1"/>
</dbReference>
<dbReference type="PIRSF" id="PIRSF006078">
    <property type="entry name" value="GlxK"/>
    <property type="match status" value="1"/>
</dbReference>
<dbReference type="Gene3D" id="3.40.50.10350">
    <property type="entry name" value="Glycerate kinase, domain 1"/>
    <property type="match status" value="1"/>
</dbReference>
<dbReference type="KEGG" id="drc:G0Q07_12175"/>
<keyword evidence="2 4" id="KW-0808">Transferase</keyword>
<dbReference type="InterPro" id="IPR004381">
    <property type="entry name" value="Glycerate_kinase"/>
</dbReference>
<dbReference type="GO" id="GO:0008887">
    <property type="term" value="F:glycerate kinase activity"/>
    <property type="evidence" value="ECO:0007669"/>
    <property type="project" value="UniProtKB-UniRule"/>
</dbReference>
<dbReference type="PANTHER" id="PTHR21599:SF0">
    <property type="entry name" value="GLYCERATE KINASE"/>
    <property type="match status" value="1"/>
</dbReference>
<dbReference type="InterPro" id="IPR018193">
    <property type="entry name" value="Glyc_kinase_flavodox-like_fold"/>
</dbReference>
<evidence type="ECO:0000256" key="2">
    <source>
        <dbReference type="ARBA" id="ARBA00022679"/>
    </source>
</evidence>
<organism evidence="5 6">
    <name type="scientific">Draconibacterium halophilum</name>
    <dbReference type="NCBI Taxonomy" id="2706887"/>
    <lineage>
        <taxon>Bacteria</taxon>
        <taxon>Pseudomonadati</taxon>
        <taxon>Bacteroidota</taxon>
        <taxon>Bacteroidia</taxon>
        <taxon>Marinilabiliales</taxon>
        <taxon>Prolixibacteraceae</taxon>
        <taxon>Draconibacterium</taxon>
    </lineage>
</organism>
<evidence type="ECO:0000256" key="4">
    <source>
        <dbReference type="PIRNR" id="PIRNR006078"/>
    </source>
</evidence>
<dbReference type="EMBL" id="CP048409">
    <property type="protein sequence ID" value="QIA08421.1"/>
    <property type="molecule type" value="Genomic_DNA"/>
</dbReference>
<dbReference type="Pfam" id="PF02595">
    <property type="entry name" value="Gly_kinase"/>
    <property type="match status" value="1"/>
</dbReference>
<dbReference type="SUPFAM" id="SSF110738">
    <property type="entry name" value="Glycerate kinase I"/>
    <property type="match status" value="1"/>
</dbReference>
<reference evidence="5 6" key="1">
    <citation type="submission" date="2020-02" db="EMBL/GenBank/DDBJ databases">
        <title>Genome sequencing for Draconibacterium sp. strain M1.</title>
        <authorList>
            <person name="Park S.-J."/>
        </authorList>
    </citation>
    <scope>NUCLEOTIDE SEQUENCE [LARGE SCALE GENOMIC DNA]</scope>
    <source>
        <strain evidence="5 6">M1</strain>
    </source>
</reference>
<keyword evidence="3 4" id="KW-0418">Kinase</keyword>
<keyword evidence="6" id="KW-1185">Reference proteome</keyword>
<dbReference type="Proteomes" id="UP000474630">
    <property type="component" value="Chromosome"/>
</dbReference>
<evidence type="ECO:0000313" key="5">
    <source>
        <dbReference type="EMBL" id="QIA08421.1"/>
    </source>
</evidence>
<dbReference type="NCBIfam" id="TIGR00045">
    <property type="entry name" value="glycerate kinase"/>
    <property type="match status" value="1"/>
</dbReference>
<proteinExistence type="inferred from homology"/>
<dbReference type="InterPro" id="IPR018197">
    <property type="entry name" value="Glycerate_kinase_RE-like"/>
</dbReference>
<dbReference type="AlphaFoldDB" id="A0A6C0RH59"/>
<evidence type="ECO:0000256" key="1">
    <source>
        <dbReference type="ARBA" id="ARBA00006284"/>
    </source>
</evidence>
<evidence type="ECO:0000313" key="6">
    <source>
        <dbReference type="Proteomes" id="UP000474630"/>
    </source>
</evidence>